<dbReference type="AlphaFoldDB" id="A0A5B7JTD5"/>
<evidence type="ECO:0000313" key="2">
    <source>
        <dbReference type="Proteomes" id="UP000324222"/>
    </source>
</evidence>
<protein>
    <submittedName>
        <fullName evidence="1">Uncharacterized protein</fullName>
    </submittedName>
</protein>
<sequence length="283" mass="31039">MPQSFGQANCLPSASWPSRLSYLSLLAKQTALLQPLGVACQTNHHWLQSLLSLPSLPPYWTSFSVRQHLLPPPKIPLPHHHLAAGHHSTHYCGTLLGMCVYHLTATDNIHLFKLGGGLMQWHMCSNTWLHSNIIVWRSALLCTVADTKQRILERAPVACWHPQSILGLTELVPCLTHSSASINWLTSHSSHSTQDTPALHPGHSSTPPWPLQPLIQATPALPPKPLQLLIQATPALPPMVSVAMFTPEAMTTSGGSDTVLCYDISDCCQHNSRSIKSPLQLNH</sequence>
<dbReference type="Proteomes" id="UP000324222">
    <property type="component" value="Unassembled WGS sequence"/>
</dbReference>
<proteinExistence type="predicted"/>
<gene>
    <name evidence="1" type="ORF">E2C01_093379</name>
</gene>
<organism evidence="1 2">
    <name type="scientific">Portunus trituberculatus</name>
    <name type="common">Swimming crab</name>
    <name type="synonym">Neptunus trituberculatus</name>
    <dbReference type="NCBI Taxonomy" id="210409"/>
    <lineage>
        <taxon>Eukaryota</taxon>
        <taxon>Metazoa</taxon>
        <taxon>Ecdysozoa</taxon>
        <taxon>Arthropoda</taxon>
        <taxon>Crustacea</taxon>
        <taxon>Multicrustacea</taxon>
        <taxon>Malacostraca</taxon>
        <taxon>Eumalacostraca</taxon>
        <taxon>Eucarida</taxon>
        <taxon>Decapoda</taxon>
        <taxon>Pleocyemata</taxon>
        <taxon>Brachyura</taxon>
        <taxon>Eubrachyura</taxon>
        <taxon>Portunoidea</taxon>
        <taxon>Portunidae</taxon>
        <taxon>Portuninae</taxon>
        <taxon>Portunus</taxon>
    </lineage>
</organism>
<dbReference type="EMBL" id="VSRR010112412">
    <property type="protein sequence ID" value="MPC98029.1"/>
    <property type="molecule type" value="Genomic_DNA"/>
</dbReference>
<comment type="caution">
    <text evidence="1">The sequence shown here is derived from an EMBL/GenBank/DDBJ whole genome shotgun (WGS) entry which is preliminary data.</text>
</comment>
<name>A0A5B7JTD5_PORTR</name>
<reference evidence="1 2" key="1">
    <citation type="submission" date="2019-05" db="EMBL/GenBank/DDBJ databases">
        <title>Another draft genome of Portunus trituberculatus and its Hox gene families provides insights of decapod evolution.</title>
        <authorList>
            <person name="Jeong J.-H."/>
            <person name="Song I."/>
            <person name="Kim S."/>
            <person name="Choi T."/>
            <person name="Kim D."/>
            <person name="Ryu S."/>
            <person name="Kim W."/>
        </authorList>
    </citation>
    <scope>NUCLEOTIDE SEQUENCE [LARGE SCALE GENOMIC DNA]</scope>
    <source>
        <tissue evidence="1">Muscle</tissue>
    </source>
</reference>
<evidence type="ECO:0000313" key="1">
    <source>
        <dbReference type="EMBL" id="MPC98029.1"/>
    </source>
</evidence>
<accession>A0A5B7JTD5</accession>
<keyword evidence="2" id="KW-1185">Reference proteome</keyword>